<organism evidence="2 3">
    <name type="scientific">Zingiber officinale</name>
    <name type="common">Ginger</name>
    <name type="synonym">Amomum zingiber</name>
    <dbReference type="NCBI Taxonomy" id="94328"/>
    <lineage>
        <taxon>Eukaryota</taxon>
        <taxon>Viridiplantae</taxon>
        <taxon>Streptophyta</taxon>
        <taxon>Embryophyta</taxon>
        <taxon>Tracheophyta</taxon>
        <taxon>Spermatophyta</taxon>
        <taxon>Magnoliopsida</taxon>
        <taxon>Liliopsida</taxon>
        <taxon>Zingiberales</taxon>
        <taxon>Zingiberaceae</taxon>
        <taxon>Zingiber</taxon>
    </lineage>
</organism>
<gene>
    <name evidence="2" type="ORF">ZIOFF_032396</name>
</gene>
<dbReference type="PANTHER" id="PTHR48175:SF3">
    <property type="entry name" value="OS04G0581700 PROTEIN"/>
    <property type="match status" value="1"/>
</dbReference>
<dbReference type="Proteomes" id="UP000734854">
    <property type="component" value="Unassembled WGS sequence"/>
</dbReference>
<comment type="caution">
    <text evidence="2">The sequence shown here is derived from an EMBL/GenBank/DDBJ whole genome shotgun (WGS) entry which is preliminary data.</text>
</comment>
<dbReference type="EMBL" id="JACMSC010000009">
    <property type="protein sequence ID" value="KAG6507056.1"/>
    <property type="molecule type" value="Genomic_DNA"/>
</dbReference>
<name>A0A8J5GGP5_ZINOF</name>
<proteinExistence type="predicted"/>
<feature type="compositionally biased region" description="Basic residues" evidence="1">
    <location>
        <begin position="128"/>
        <end position="142"/>
    </location>
</feature>
<accession>A0A8J5GGP5</accession>
<keyword evidence="3" id="KW-1185">Reference proteome</keyword>
<protein>
    <submittedName>
        <fullName evidence="2">Uncharacterized protein</fullName>
    </submittedName>
</protein>
<dbReference type="AlphaFoldDB" id="A0A8J5GGP5"/>
<reference evidence="2 3" key="1">
    <citation type="submission" date="2020-08" db="EMBL/GenBank/DDBJ databases">
        <title>Plant Genome Project.</title>
        <authorList>
            <person name="Zhang R.-G."/>
        </authorList>
    </citation>
    <scope>NUCLEOTIDE SEQUENCE [LARGE SCALE GENOMIC DNA]</scope>
    <source>
        <tissue evidence="2">Rhizome</tissue>
    </source>
</reference>
<sequence>MKMLRIEVDGWSGCGWRANCAVLEAGLCNLEKEEARLCSEERGGATVQPEEELDARIQSTERGRELEMMPVAEMAELLEEYTAAVAGALEYLLLRAPIPWRIRTLILRRVPFASPPPPIPPPSSALRFRFRHRPPTPPPHRA</sequence>
<evidence type="ECO:0000313" key="2">
    <source>
        <dbReference type="EMBL" id="KAG6507056.1"/>
    </source>
</evidence>
<evidence type="ECO:0000256" key="1">
    <source>
        <dbReference type="SAM" id="MobiDB-lite"/>
    </source>
</evidence>
<dbReference type="PANTHER" id="PTHR48175">
    <property type="entry name" value="OS04G0581700 PROTEIN"/>
    <property type="match status" value="1"/>
</dbReference>
<feature type="region of interest" description="Disordered" evidence="1">
    <location>
        <begin position="118"/>
        <end position="142"/>
    </location>
</feature>
<evidence type="ECO:0000313" key="3">
    <source>
        <dbReference type="Proteomes" id="UP000734854"/>
    </source>
</evidence>